<dbReference type="Proteomes" id="UP000584642">
    <property type="component" value="Unassembled WGS sequence"/>
</dbReference>
<evidence type="ECO:0000256" key="3">
    <source>
        <dbReference type="ARBA" id="ARBA00023163"/>
    </source>
</evidence>
<evidence type="ECO:0000256" key="1">
    <source>
        <dbReference type="ARBA" id="ARBA00023015"/>
    </source>
</evidence>
<evidence type="ECO:0000259" key="5">
    <source>
        <dbReference type="PROSITE" id="PS50977"/>
    </source>
</evidence>
<dbReference type="PANTHER" id="PTHR30055">
    <property type="entry name" value="HTH-TYPE TRANSCRIPTIONAL REGULATOR RUTR"/>
    <property type="match status" value="1"/>
</dbReference>
<dbReference type="SUPFAM" id="SSF46689">
    <property type="entry name" value="Homeodomain-like"/>
    <property type="match status" value="1"/>
</dbReference>
<feature type="domain" description="HTH tetR-type" evidence="5">
    <location>
        <begin position="8"/>
        <end position="68"/>
    </location>
</feature>
<dbReference type="PANTHER" id="PTHR30055:SF148">
    <property type="entry name" value="TETR-FAMILY TRANSCRIPTIONAL REGULATOR"/>
    <property type="match status" value="1"/>
</dbReference>
<dbReference type="InterPro" id="IPR009057">
    <property type="entry name" value="Homeodomain-like_sf"/>
</dbReference>
<proteinExistence type="predicted"/>
<dbReference type="InterPro" id="IPR050109">
    <property type="entry name" value="HTH-type_TetR-like_transc_reg"/>
</dbReference>
<accession>A0ABX2T469</accession>
<comment type="caution">
    <text evidence="6">The sequence shown here is derived from an EMBL/GenBank/DDBJ whole genome shotgun (WGS) entry which is preliminary data.</text>
</comment>
<dbReference type="Gene3D" id="1.10.10.60">
    <property type="entry name" value="Homeodomain-like"/>
    <property type="match status" value="1"/>
</dbReference>
<dbReference type="InterPro" id="IPR036271">
    <property type="entry name" value="Tet_transcr_reg_TetR-rel_C_sf"/>
</dbReference>
<reference evidence="6 7" key="1">
    <citation type="submission" date="2020-05" db="EMBL/GenBank/DDBJ databases">
        <title>Azospirillum oleiclasticum sp. nov, a nitrogen-fixing and heavy crude oil-emulsifying bacterium isolated from the crude oil of Yumen Oilfield.</title>
        <authorList>
            <person name="Wu D."/>
            <person name="Cai M."/>
            <person name="Zhang X."/>
        </authorList>
    </citation>
    <scope>NUCLEOTIDE SEQUENCE [LARGE SCALE GENOMIC DNA]</scope>
    <source>
        <strain evidence="6 7">ROY-1-1-2</strain>
    </source>
</reference>
<evidence type="ECO:0000313" key="7">
    <source>
        <dbReference type="Proteomes" id="UP000584642"/>
    </source>
</evidence>
<feature type="DNA-binding region" description="H-T-H motif" evidence="4">
    <location>
        <begin position="31"/>
        <end position="50"/>
    </location>
</feature>
<dbReference type="SUPFAM" id="SSF48498">
    <property type="entry name" value="Tetracyclin repressor-like, C-terminal domain"/>
    <property type="match status" value="1"/>
</dbReference>
<dbReference type="EMBL" id="JABFDB010000002">
    <property type="protein sequence ID" value="NYZ19124.1"/>
    <property type="molecule type" value="Genomic_DNA"/>
</dbReference>
<evidence type="ECO:0000256" key="2">
    <source>
        <dbReference type="ARBA" id="ARBA00023125"/>
    </source>
</evidence>
<keyword evidence="3" id="KW-0804">Transcription</keyword>
<evidence type="ECO:0000256" key="4">
    <source>
        <dbReference type="PROSITE-ProRule" id="PRU00335"/>
    </source>
</evidence>
<dbReference type="Pfam" id="PF00440">
    <property type="entry name" value="TetR_N"/>
    <property type="match status" value="1"/>
</dbReference>
<organism evidence="6 7">
    <name type="scientific">Azospirillum oleiclasticum</name>
    <dbReference type="NCBI Taxonomy" id="2735135"/>
    <lineage>
        <taxon>Bacteria</taxon>
        <taxon>Pseudomonadati</taxon>
        <taxon>Pseudomonadota</taxon>
        <taxon>Alphaproteobacteria</taxon>
        <taxon>Rhodospirillales</taxon>
        <taxon>Azospirillaceae</taxon>
        <taxon>Azospirillum</taxon>
    </lineage>
</organism>
<evidence type="ECO:0000313" key="6">
    <source>
        <dbReference type="EMBL" id="NYZ19124.1"/>
    </source>
</evidence>
<dbReference type="Gene3D" id="1.10.357.10">
    <property type="entry name" value="Tetracycline Repressor, domain 2"/>
    <property type="match status" value="1"/>
</dbReference>
<protein>
    <submittedName>
        <fullName evidence="6">TetR/AcrR family transcriptional regulator</fullName>
    </submittedName>
</protein>
<dbReference type="Pfam" id="PF16859">
    <property type="entry name" value="TetR_C_11"/>
    <property type="match status" value="1"/>
</dbReference>
<keyword evidence="1" id="KW-0805">Transcription regulation</keyword>
<name>A0ABX2T469_9PROT</name>
<dbReference type="InterPro" id="IPR011075">
    <property type="entry name" value="TetR_C"/>
</dbReference>
<gene>
    <name evidence="6" type="ORF">HND93_05325</name>
</gene>
<dbReference type="InterPro" id="IPR001647">
    <property type="entry name" value="HTH_TetR"/>
</dbReference>
<dbReference type="RefSeq" id="WP_180280900.1">
    <property type="nucleotide sequence ID" value="NZ_JABFDB010000002.1"/>
</dbReference>
<dbReference type="PROSITE" id="PS50977">
    <property type="entry name" value="HTH_TETR_2"/>
    <property type="match status" value="1"/>
</dbReference>
<keyword evidence="2 4" id="KW-0238">DNA-binding</keyword>
<sequence>MKRRRRGADLEEAILDAAWEELTENGYSGLTMESVAARAGTSRPVLARRWNGKAELAVAAIRQQMAKYPLTVADSGNVRTELLEFLERASDRAAGIAAAFTMFSNEYFRESGSTPHDLRAALAAGGVDALAPILNRAVDRGEIDPDKLIPPVVTLLGVLFRHHVFMTFTPPPLDLRTAWVDAIFLPLVRARGRPD</sequence>
<keyword evidence="7" id="KW-1185">Reference proteome</keyword>